<dbReference type="AlphaFoldDB" id="A0A9P3G7G6"/>
<proteinExistence type="predicted"/>
<gene>
    <name evidence="1" type="ORF">PsYK624_053300</name>
</gene>
<protein>
    <recommendedName>
        <fullName evidence="3">Heterokaryon incompatibility domain-containing protein</fullName>
    </recommendedName>
</protein>
<sequence length="564" mass="64726">MPSEVLLHHLNDILGTSHKLTTDGMRSLLKEIRATSHDFGEAYGKVRQWWTIPHLDGVHGLVYYTSLYRREATREARRRHAVESSSLSSSYMPPRRIWDLHSNRVVPLGVILGDDYGDTFDVLPDQLWTISHSWVADAERKMVWTTINNKRWPVPIPRATSLEHIRVELLNMGAEYVWLDVLCLRQQGREEDEDRRIEEWKIDVPTIGYIYRGNPRSRPCVTYFNGLGLPLTTGLSALSSDRHWFNRVWTLQESLTTWLPGGLTGEALPAGTEFFSRLEGLARLVAVEDQNDHLVSELIRRHCAKELDRIAGLTYCFRCPTLTLYDETASVEQAWRSLLKHATSSVWRHSIFLRYAADTPFALFPSWKTYSVGDPILSPMTGCSSSELDISHVYACNMEQLHHRGYHFLSETCKISSLSPRTADDGLSPATLRLHFPSKSRSVVVTPVDIHGALLSTAFYRIVRICSIPYQFWVIVEDVSEPLPHSFDQQRKLPTVSARPVIKWAVLQISEHDEDRLSAFVTDDQEVVYLSEAESLKKTKHGRKYLQMFQHMKETGRTYMSRFA</sequence>
<keyword evidence="2" id="KW-1185">Reference proteome</keyword>
<comment type="caution">
    <text evidence="1">The sequence shown here is derived from an EMBL/GenBank/DDBJ whole genome shotgun (WGS) entry which is preliminary data.</text>
</comment>
<dbReference type="EMBL" id="BPQB01000012">
    <property type="protein sequence ID" value="GJE89234.1"/>
    <property type="molecule type" value="Genomic_DNA"/>
</dbReference>
<dbReference type="Proteomes" id="UP000703269">
    <property type="component" value="Unassembled WGS sequence"/>
</dbReference>
<name>A0A9P3G7G6_9APHY</name>
<reference evidence="1 2" key="1">
    <citation type="submission" date="2021-08" db="EMBL/GenBank/DDBJ databases">
        <title>Draft Genome Sequence of Phanerochaete sordida strain YK-624.</title>
        <authorList>
            <person name="Mori T."/>
            <person name="Dohra H."/>
            <person name="Suzuki T."/>
            <person name="Kawagishi H."/>
            <person name="Hirai H."/>
        </authorList>
    </citation>
    <scope>NUCLEOTIDE SEQUENCE [LARGE SCALE GENOMIC DNA]</scope>
    <source>
        <strain evidence="1 2">YK-624</strain>
    </source>
</reference>
<evidence type="ECO:0000313" key="2">
    <source>
        <dbReference type="Proteomes" id="UP000703269"/>
    </source>
</evidence>
<evidence type="ECO:0000313" key="1">
    <source>
        <dbReference type="EMBL" id="GJE89234.1"/>
    </source>
</evidence>
<dbReference type="OrthoDB" id="3226657at2759"/>
<organism evidence="1 2">
    <name type="scientific">Phanerochaete sordida</name>
    <dbReference type="NCBI Taxonomy" id="48140"/>
    <lineage>
        <taxon>Eukaryota</taxon>
        <taxon>Fungi</taxon>
        <taxon>Dikarya</taxon>
        <taxon>Basidiomycota</taxon>
        <taxon>Agaricomycotina</taxon>
        <taxon>Agaricomycetes</taxon>
        <taxon>Polyporales</taxon>
        <taxon>Phanerochaetaceae</taxon>
        <taxon>Phanerochaete</taxon>
    </lineage>
</organism>
<evidence type="ECO:0008006" key="3">
    <source>
        <dbReference type="Google" id="ProtNLM"/>
    </source>
</evidence>
<accession>A0A9P3G7G6</accession>